<dbReference type="AlphaFoldDB" id="B8CSR3"/>
<proteinExistence type="predicted"/>
<gene>
    <name evidence="1" type="ordered locus">swp_4018</name>
</gene>
<keyword evidence="2" id="KW-1185">Reference proteome</keyword>
<dbReference type="HOGENOM" id="CLU_3257784_0_0_6"/>
<evidence type="ECO:0000313" key="2">
    <source>
        <dbReference type="Proteomes" id="UP000000753"/>
    </source>
</evidence>
<dbReference type="Proteomes" id="UP000000753">
    <property type="component" value="Chromosome"/>
</dbReference>
<dbReference type="KEGG" id="swp:swp_4018"/>
<reference evidence="1 2" key="1">
    <citation type="journal article" date="2008" name="PLoS ONE">
        <title>Environmental adaptation: genomic analysis of the piezotolerant and psychrotolerant deep-sea iron reducing bacterium Shewanella piezotolerans WP3.</title>
        <authorList>
            <person name="Wang F."/>
            <person name="Wang J."/>
            <person name="Jian H."/>
            <person name="Zhang B."/>
            <person name="Li S."/>
            <person name="Wang F."/>
            <person name="Zeng X."/>
            <person name="Gao L."/>
            <person name="Bartlett D.H."/>
            <person name="Yu J."/>
            <person name="Hu S."/>
            <person name="Xiao X."/>
        </authorList>
    </citation>
    <scope>NUCLEOTIDE SEQUENCE [LARGE SCALE GENOMIC DNA]</scope>
    <source>
        <strain evidence="2">WP3 / JCM 13877</strain>
    </source>
</reference>
<sequence>MHLNKSIDFWMQALQMCSKLARAMHKAEVVVASCPNVRELRP</sequence>
<accession>B8CSR3</accession>
<name>B8CSR3_SHEPW</name>
<evidence type="ECO:0000313" key="1">
    <source>
        <dbReference type="EMBL" id="ACJ30688.1"/>
    </source>
</evidence>
<dbReference type="EMBL" id="CP000472">
    <property type="protein sequence ID" value="ACJ30688.1"/>
    <property type="molecule type" value="Genomic_DNA"/>
</dbReference>
<organism evidence="1 2">
    <name type="scientific">Shewanella piezotolerans (strain WP3 / JCM 13877)</name>
    <dbReference type="NCBI Taxonomy" id="225849"/>
    <lineage>
        <taxon>Bacteria</taxon>
        <taxon>Pseudomonadati</taxon>
        <taxon>Pseudomonadota</taxon>
        <taxon>Gammaproteobacteria</taxon>
        <taxon>Alteromonadales</taxon>
        <taxon>Shewanellaceae</taxon>
        <taxon>Shewanella</taxon>
    </lineage>
</organism>
<protein>
    <submittedName>
        <fullName evidence="1">Uncharacterized protein</fullName>
    </submittedName>
</protein>